<dbReference type="InterPro" id="IPR014001">
    <property type="entry name" value="Helicase_ATP-bd"/>
</dbReference>
<feature type="compositionally biased region" description="Polar residues" evidence="8">
    <location>
        <begin position="719"/>
        <end position="728"/>
    </location>
</feature>
<dbReference type="InterPro" id="IPR011545">
    <property type="entry name" value="DEAD/DEAH_box_helicase_dom"/>
</dbReference>
<dbReference type="InterPro" id="IPR002464">
    <property type="entry name" value="DNA/RNA_helicase_DEAH_CS"/>
</dbReference>
<dbReference type="PANTHER" id="PTHR18934">
    <property type="entry name" value="ATP-DEPENDENT RNA HELICASE"/>
    <property type="match status" value="1"/>
</dbReference>
<dbReference type="GO" id="GO:0005524">
    <property type="term" value="F:ATP binding"/>
    <property type="evidence" value="ECO:0007669"/>
    <property type="project" value="UniProtKB-KW"/>
</dbReference>
<evidence type="ECO:0000256" key="1">
    <source>
        <dbReference type="ARBA" id="ARBA00012552"/>
    </source>
</evidence>
<dbReference type="PANTHER" id="PTHR18934:SF237">
    <property type="entry name" value="ATP-DEPENDENT DNA_RNA HELICASE DHX36"/>
    <property type="match status" value="1"/>
</dbReference>
<evidence type="ECO:0000256" key="7">
    <source>
        <dbReference type="ARBA" id="ARBA00047984"/>
    </source>
</evidence>
<dbReference type="SMART" id="SM00487">
    <property type="entry name" value="DEXDc"/>
    <property type="match status" value="1"/>
</dbReference>
<keyword evidence="3" id="KW-0547">Nucleotide-binding</keyword>
<evidence type="ECO:0000256" key="4">
    <source>
        <dbReference type="ARBA" id="ARBA00022801"/>
    </source>
</evidence>
<comment type="caution">
    <text evidence="11">The sequence shown here is derived from an EMBL/GenBank/DDBJ whole genome shotgun (WGS) entry which is preliminary data.</text>
</comment>
<evidence type="ECO:0000256" key="3">
    <source>
        <dbReference type="ARBA" id="ARBA00022741"/>
    </source>
</evidence>
<dbReference type="Pfam" id="PF00270">
    <property type="entry name" value="DEAD"/>
    <property type="match status" value="1"/>
</dbReference>
<dbReference type="GO" id="GO:0016787">
    <property type="term" value="F:hydrolase activity"/>
    <property type="evidence" value="ECO:0007669"/>
    <property type="project" value="UniProtKB-KW"/>
</dbReference>
<feature type="region of interest" description="Disordered" evidence="8">
    <location>
        <begin position="696"/>
        <end position="746"/>
    </location>
</feature>
<gene>
    <name evidence="11" type="ORF">ACJMK2_007124</name>
</gene>
<dbReference type="SMART" id="SM00490">
    <property type="entry name" value="HELICc"/>
    <property type="match status" value="1"/>
</dbReference>
<evidence type="ECO:0000313" key="11">
    <source>
        <dbReference type="EMBL" id="KAL3861033.1"/>
    </source>
</evidence>
<evidence type="ECO:0000259" key="10">
    <source>
        <dbReference type="PROSITE" id="PS51194"/>
    </source>
</evidence>
<dbReference type="EMBL" id="JBJQND010000011">
    <property type="protein sequence ID" value="KAL3861033.1"/>
    <property type="molecule type" value="Genomic_DNA"/>
</dbReference>
<dbReference type="PROSITE" id="PS00690">
    <property type="entry name" value="DEAH_ATP_HELICASE"/>
    <property type="match status" value="1"/>
</dbReference>
<dbReference type="GO" id="GO:0003724">
    <property type="term" value="F:RNA helicase activity"/>
    <property type="evidence" value="ECO:0007669"/>
    <property type="project" value="UniProtKB-EC"/>
</dbReference>
<keyword evidence="6" id="KW-0067">ATP-binding</keyword>
<dbReference type="InterPro" id="IPR003603">
    <property type="entry name" value="U2A'_phosphoprotein32A_C"/>
</dbReference>
<keyword evidence="12" id="KW-1185">Reference proteome</keyword>
<feature type="compositionally biased region" description="Basic and acidic residues" evidence="8">
    <location>
        <begin position="583"/>
        <end position="594"/>
    </location>
</feature>
<comment type="catalytic activity">
    <reaction evidence="7">
        <text>ATP + H2O = ADP + phosphate + H(+)</text>
        <dbReference type="Rhea" id="RHEA:13065"/>
        <dbReference type="ChEBI" id="CHEBI:15377"/>
        <dbReference type="ChEBI" id="CHEBI:15378"/>
        <dbReference type="ChEBI" id="CHEBI:30616"/>
        <dbReference type="ChEBI" id="CHEBI:43474"/>
        <dbReference type="ChEBI" id="CHEBI:456216"/>
        <dbReference type="EC" id="3.6.4.13"/>
    </reaction>
</comment>
<dbReference type="CDD" id="cd18791">
    <property type="entry name" value="SF2_C_RHA"/>
    <property type="match status" value="1"/>
</dbReference>
<evidence type="ECO:0000256" key="8">
    <source>
        <dbReference type="SAM" id="MobiDB-lite"/>
    </source>
</evidence>
<evidence type="ECO:0000256" key="2">
    <source>
        <dbReference type="ARBA" id="ARBA00022737"/>
    </source>
</evidence>
<name>A0ABD3VJ09_SINWO</name>
<feature type="domain" description="Helicase ATP-binding" evidence="9">
    <location>
        <begin position="823"/>
        <end position="992"/>
    </location>
</feature>
<sequence>MSERRTEAEWVWGDSRVQGCYECFVNFHPEVHYIDSVLNSSPEVHYIVSVLNSSPEVHYIDSVLNSSPEVHYIDSVLNSSPEVHYIDSVLNSSPEVHYIDSVLNSSPEVHYIDSVLNSSPEVHYIVSVLNSSPEVHYIDSVLNSSPEVHYIDSVLNSSPEVHYIDSVLNSSPEVHYIVSVLNSSPEVHYIDSVLNSSPEVHYIVSVLNSSPEVHYIDSVLNSSPEVHYIDSVLNSSPEVHYIDSVLNSSPEVHYIDSVLNSSPEVHYIDSVLNSSPEVHYIDSVLNSSPEVHYIDSVLNLSPEVHYIVSVLNSSPEVHYIDSVLNSSPDVHYIVSVLNSSPEVHYIDSVLNSSPEVHYIDSVLNSSPEVHYIDSVLNSSPEVHYIDSVLNSSPEVHYIDSVLNSSPEVHYIDSVLNSSPEVHYIDSVLNSSPEVHYIDSVLNSSPEVHYIDSVLNSSPEVHYIDSVLNSSPEVHYIVSVLNSSPEVHYIVSVLNSSPEVHYIDSVLNSSPEVHYIDSVLNSSPEVIYEVICNFSGYSGTVRDMYRGGRGGSRWGGREGDSGGYGRRRNGRGGGWHNFSSDGASDGKGHPPELKGRQIGMWYAKRSQANKKSKERAERPVVSIGGAQEEHIQRLLHDIRSSEECPPQPERSGASLTDSEEEDWYENSDQSGPPGDKIKQKLSENSCSSSSRCFLDQNVSWQSTQHPSEEKRPVTARSHIEQLSASSSDGLTVDGEDGEQKEDSVTAEGVPRLTEIFNFIKEETDFMTKMEVEEEEKLANKLREDSALDKLLMDELIQKEVDPKYQQMQIIRRSLPSYKMKDGILDVIRNNQCVVISGETGCGKTTQVPQFILDDHIQRGLGSHCRVLCTQPRRISAFSVSQVLLSKYVLTERAEVCCISSGYMIKLSRPQGSILFCTTGILLKFLESDPLLERASHIILDEIHERDLQSDFLMIILKDLLPKRPELKLILMSATLNADSFSKYFYKCPMLNITGFTFPVKEYLLEDVVEMLKYQSAHHTRKKSLAVWKKKSRKHRDELNQIEEEQWMFDAWLRDLKGNFSPATIEALRNMDPDVIDLDLVKALIRYIVLKKGDGAILVFLPGLEEISRLCKMLLAETMFNSGKFMIIPLHSLMPTLNQKQVFERPPSGVRKIVIATSIAETSITIDDVVFVIDCGKIKVKDFRPENNLTTLEPQWVSKANAKQRRGRAGRDSVLTLGEGQCAYSVGGIVCLLLGRDNVLTLWEGQCAYSLGETMCLLSGKDSVLTLWEGQCAYSWGGTVLSLWDGQCLLCGWDSMLTLW</sequence>
<dbReference type="InterPro" id="IPR001650">
    <property type="entry name" value="Helicase_C-like"/>
</dbReference>
<organism evidence="11 12">
    <name type="scientific">Sinanodonta woodiana</name>
    <name type="common">Chinese pond mussel</name>
    <name type="synonym">Anodonta woodiana</name>
    <dbReference type="NCBI Taxonomy" id="1069815"/>
    <lineage>
        <taxon>Eukaryota</taxon>
        <taxon>Metazoa</taxon>
        <taxon>Spiralia</taxon>
        <taxon>Lophotrochozoa</taxon>
        <taxon>Mollusca</taxon>
        <taxon>Bivalvia</taxon>
        <taxon>Autobranchia</taxon>
        <taxon>Heteroconchia</taxon>
        <taxon>Palaeoheterodonta</taxon>
        <taxon>Unionida</taxon>
        <taxon>Unionoidea</taxon>
        <taxon>Unionidae</taxon>
        <taxon>Unioninae</taxon>
        <taxon>Sinanodonta</taxon>
    </lineage>
</organism>
<dbReference type="Gene3D" id="3.40.50.300">
    <property type="entry name" value="P-loop containing nucleotide triphosphate hydrolases"/>
    <property type="match status" value="2"/>
</dbReference>
<dbReference type="Pfam" id="PF00271">
    <property type="entry name" value="Helicase_C"/>
    <property type="match status" value="1"/>
</dbReference>
<dbReference type="Proteomes" id="UP001634394">
    <property type="component" value="Unassembled WGS sequence"/>
</dbReference>
<protein>
    <recommendedName>
        <fullName evidence="1">RNA helicase</fullName>
        <ecNumber evidence="1">3.6.4.13</ecNumber>
    </recommendedName>
</protein>
<proteinExistence type="predicted"/>
<evidence type="ECO:0000313" key="12">
    <source>
        <dbReference type="Proteomes" id="UP001634394"/>
    </source>
</evidence>
<feature type="domain" description="Helicase C-terminal" evidence="10">
    <location>
        <begin position="1081"/>
        <end position="1253"/>
    </location>
</feature>
<dbReference type="InterPro" id="IPR027417">
    <property type="entry name" value="P-loop_NTPase"/>
</dbReference>
<feature type="region of interest" description="Disordered" evidence="8">
    <location>
        <begin position="544"/>
        <end position="681"/>
    </location>
</feature>
<keyword evidence="5" id="KW-0347">Helicase</keyword>
<dbReference type="SUPFAM" id="SSF52540">
    <property type="entry name" value="P-loop containing nucleoside triphosphate hydrolases"/>
    <property type="match status" value="1"/>
</dbReference>
<keyword evidence="2" id="KW-0677">Repeat</keyword>
<keyword evidence="4" id="KW-0378">Hydrolase</keyword>
<evidence type="ECO:0000256" key="6">
    <source>
        <dbReference type="ARBA" id="ARBA00022840"/>
    </source>
</evidence>
<feature type="compositionally biased region" description="Basic and acidic residues" evidence="8">
    <location>
        <begin position="626"/>
        <end position="641"/>
    </location>
</feature>
<accession>A0ABD3VJ09</accession>
<dbReference type="GO" id="GO:0003676">
    <property type="term" value="F:nucleic acid binding"/>
    <property type="evidence" value="ECO:0007669"/>
    <property type="project" value="UniProtKB-ARBA"/>
</dbReference>
<evidence type="ECO:0000256" key="5">
    <source>
        <dbReference type="ARBA" id="ARBA00022806"/>
    </source>
</evidence>
<reference evidence="11 12" key="1">
    <citation type="submission" date="2024-11" db="EMBL/GenBank/DDBJ databases">
        <title>Chromosome-level genome assembly of the freshwater bivalve Anodonta woodiana.</title>
        <authorList>
            <person name="Chen X."/>
        </authorList>
    </citation>
    <scope>NUCLEOTIDE SEQUENCE [LARGE SCALE GENOMIC DNA]</scope>
    <source>
        <strain evidence="11">MN2024</strain>
        <tissue evidence="11">Gills</tissue>
    </source>
</reference>
<evidence type="ECO:0000259" key="9">
    <source>
        <dbReference type="PROSITE" id="PS51192"/>
    </source>
</evidence>
<dbReference type="PROSITE" id="PS51192">
    <property type="entry name" value="HELICASE_ATP_BIND_1"/>
    <property type="match status" value="1"/>
</dbReference>
<dbReference type="EC" id="3.6.4.13" evidence="1"/>
<dbReference type="SMART" id="SM00446">
    <property type="entry name" value="LRRcap"/>
    <property type="match status" value="17"/>
</dbReference>
<dbReference type="FunFam" id="3.40.50.300:FF:000500">
    <property type="entry name" value="ATP-dependent RNA helicase DHX29"/>
    <property type="match status" value="1"/>
</dbReference>
<dbReference type="PROSITE" id="PS51194">
    <property type="entry name" value="HELICASE_CTER"/>
    <property type="match status" value="1"/>
</dbReference>